<organism evidence="5 6">
    <name type="scientific">Streptomyces hebeiensis</name>
    <dbReference type="NCBI Taxonomy" id="229486"/>
    <lineage>
        <taxon>Bacteria</taxon>
        <taxon>Bacillati</taxon>
        <taxon>Actinomycetota</taxon>
        <taxon>Actinomycetes</taxon>
        <taxon>Kitasatosporales</taxon>
        <taxon>Streptomycetaceae</taxon>
        <taxon>Streptomyces</taxon>
    </lineage>
</organism>
<dbReference type="Pfam" id="PF02682">
    <property type="entry name" value="CT_C_D"/>
    <property type="match status" value="1"/>
</dbReference>
<accession>A0ABP4FC32</accession>
<keyword evidence="1" id="KW-0547">Nucleotide-binding</keyword>
<dbReference type="InterPro" id="IPR003833">
    <property type="entry name" value="CT_C_D"/>
</dbReference>
<gene>
    <name evidence="5" type="ORF">GCM10009654_13070</name>
</gene>
<dbReference type="PANTHER" id="PTHR34698:SF2">
    <property type="entry name" value="5-OXOPROLINASE SUBUNIT B"/>
    <property type="match status" value="1"/>
</dbReference>
<feature type="domain" description="Carboxyltransferase" evidence="4">
    <location>
        <begin position="8"/>
        <end position="214"/>
    </location>
</feature>
<comment type="caution">
    <text evidence="5">The sequence shown here is derived from an EMBL/GenBank/DDBJ whole genome shotgun (WGS) entry which is preliminary data.</text>
</comment>
<dbReference type="SUPFAM" id="SSF50891">
    <property type="entry name" value="Cyclophilin-like"/>
    <property type="match status" value="1"/>
</dbReference>
<dbReference type="InterPro" id="IPR029000">
    <property type="entry name" value="Cyclophilin-like_dom_sf"/>
</dbReference>
<evidence type="ECO:0000313" key="6">
    <source>
        <dbReference type="Proteomes" id="UP001501371"/>
    </source>
</evidence>
<evidence type="ECO:0000256" key="1">
    <source>
        <dbReference type="ARBA" id="ARBA00022741"/>
    </source>
</evidence>
<dbReference type="RefSeq" id="WP_344271447.1">
    <property type="nucleotide sequence ID" value="NZ_BAAAKV010000008.1"/>
</dbReference>
<dbReference type="Proteomes" id="UP001501371">
    <property type="component" value="Unassembled WGS sequence"/>
</dbReference>
<evidence type="ECO:0000259" key="4">
    <source>
        <dbReference type="SMART" id="SM00796"/>
    </source>
</evidence>
<dbReference type="SMART" id="SM00796">
    <property type="entry name" value="AHS1"/>
    <property type="match status" value="1"/>
</dbReference>
<keyword evidence="3" id="KW-0067">ATP-binding</keyword>
<evidence type="ECO:0000313" key="5">
    <source>
        <dbReference type="EMBL" id="GAA1158343.1"/>
    </source>
</evidence>
<evidence type="ECO:0000256" key="2">
    <source>
        <dbReference type="ARBA" id="ARBA00022801"/>
    </source>
</evidence>
<reference evidence="6" key="1">
    <citation type="journal article" date="2019" name="Int. J. Syst. Evol. Microbiol.">
        <title>The Global Catalogue of Microorganisms (GCM) 10K type strain sequencing project: providing services to taxonomists for standard genome sequencing and annotation.</title>
        <authorList>
            <consortium name="The Broad Institute Genomics Platform"/>
            <consortium name="The Broad Institute Genome Sequencing Center for Infectious Disease"/>
            <person name="Wu L."/>
            <person name="Ma J."/>
        </authorList>
    </citation>
    <scope>NUCLEOTIDE SEQUENCE [LARGE SCALE GENOMIC DNA]</scope>
    <source>
        <strain evidence="6">JCM 12696</strain>
    </source>
</reference>
<dbReference type="PANTHER" id="PTHR34698">
    <property type="entry name" value="5-OXOPROLINASE SUBUNIT B"/>
    <property type="match status" value="1"/>
</dbReference>
<keyword evidence="6" id="KW-1185">Reference proteome</keyword>
<dbReference type="GO" id="GO:0016787">
    <property type="term" value="F:hydrolase activity"/>
    <property type="evidence" value="ECO:0007669"/>
    <property type="project" value="UniProtKB-KW"/>
</dbReference>
<dbReference type="Gene3D" id="3.30.1360.40">
    <property type="match status" value="1"/>
</dbReference>
<sequence>MSVTVSEPVLRRAGDRGWLIECAGRRPARVATAIRERPWARELREIVPAAGTVLVVADGRGGMEPLATRLRALLAELDELDAAGRSGATGAEGEGPGAPNRTVVIPVRYDGPDLPAVAERTGVPPEEVARLHASGEHAVAFFGFAPGFAYLDGVPEPLRLPRLPSPRARVPAGVVAVAGNQTVVYPGGTPGGWHQIGTTTIRLWDVTADPPNRLAVGDRVVFEAVTP</sequence>
<dbReference type="Gene3D" id="2.40.100.10">
    <property type="entry name" value="Cyclophilin-like"/>
    <property type="match status" value="1"/>
</dbReference>
<evidence type="ECO:0000256" key="3">
    <source>
        <dbReference type="ARBA" id="ARBA00022840"/>
    </source>
</evidence>
<proteinExistence type="predicted"/>
<name>A0ABP4FC32_9ACTN</name>
<dbReference type="InterPro" id="IPR010016">
    <property type="entry name" value="PxpB"/>
</dbReference>
<keyword evidence="2 5" id="KW-0378">Hydrolase</keyword>
<protein>
    <submittedName>
        <fullName evidence="5">Allophanate hydrolase subunit 1</fullName>
    </submittedName>
</protein>
<dbReference type="EMBL" id="BAAAKV010000008">
    <property type="protein sequence ID" value="GAA1158343.1"/>
    <property type="molecule type" value="Genomic_DNA"/>
</dbReference>